<sequence>MKRYKDKSKYQLHASTPKNATQSRNSPVNENVPVFIVPKGSLKRGKILKFAAPKDASKSSSKNDKISESSSLNGSLPYHSKQIESLSGPIFSISNPFSTLPKVEQKSINIRKTKAYKKLYVQNYDSSKNEIKTDVKSNFKNPNLIKRKLQQPDPTFQSMIIKGIAIQPKEHETRKTKCSSEDEKLQKMQSLKNCLACQQILLAPTGSPCLMHTSMPEEKISPKLSDRESKGNFDQTQMLPRINYKKDIQIALKNYKRLTCLMCSSKNFDSDSIDSAYCENCLQEIDESKETNSYVSINSSQTQMLPNIKYKREIQNILKNYKRFTCVLCLSNYFDSNSTEYGYCNSCLQAINESKTHKKSSENYDQIYMLPYIKHQDETRDKLNYKCFTCAMCSSDYFDSNSADSGYCIKCLQAIDELKRKGIKNSHNSDQAEILPSIKHQEILDKFKNYQNSTCVMCSSDYLHSNSTDCKYFTKCLHTLNKSNKTNGKSCWDSHRVHMLPCTKDHKEIMDKFKNYKCFTCELCSSDYFGSNSTDSKYCIKCLQAIDDSNKTNGKSSWDSQQAHVLPCTKGEEKIQDKFRNFKHFTCELCSSDYFDSDSTDFKYCTKCLQKIDESEKVNSKSSSDSHQVHVIPCSKDQENIQDEFKKYEHFVCELCSSDYFGSNSTDSRYCTTCLQVIDESKKTNSKSSWNSHLVHMLPFTKDYEVIQDKLKSYKSSTCVMCSSDYLCSNSTDSKYCIKFLQTLYELNKFKSKCSWDCHEAHVLPCTKDQENVQDRCKHYKHFTCELCSSNYFGSDSTDSKYCSKCLHVIDNSNKTNSKSSWDSHQVHVLPCTKDERKNWDKLKNYKHLACEFCLSDYFGSNSTDSRYCTKCLRQIDESKKANSKSIWNSHQVQMLPCAKDQKEIQDNFKNYKCLTCKLCSSECFGSNSTDLRYCTKCLQGSLEPRRANSNCNVNSGQAQMLSSICHQKEIQNILLYKNFTCSVKHFDSDFSNSTNCKNCSPVVDESYDKCVDQPFDNHLGRDKTFVSNSSKLDEFLEINLAKKLHCCKISHDTANTEVSNDPIASYLQNQCNNFGSNHVGDLSSCICKLKLTKCFYYEQHFPENEELSNRQGKALDSEVTVNEKHEKCSVSEYSASSNILSLPREQNLALDGNFKCSKHSFLKEDILSSAKNCQISKKEEIEFDSVINDDKKMCCFCSPKVDMCDPSSNFSLPQNPSSVSLFANCLSTDKCHKKIPSARLMSNYTKIVNQYLRKSLAIAKEQQHTRNKKIDPHKILRQLKKNKSLMEAVDELAWKNVDPPSLSRISKPGKK</sequence>
<accession>A0A8X6LC69</accession>
<evidence type="ECO:0000256" key="1">
    <source>
        <dbReference type="SAM" id="MobiDB-lite"/>
    </source>
</evidence>
<gene>
    <name evidence="2" type="primary">NCL1_40858</name>
    <name evidence="2" type="ORF">TNCT_291681</name>
</gene>
<feature type="compositionally biased region" description="Basic and acidic residues" evidence="1">
    <location>
        <begin position="55"/>
        <end position="67"/>
    </location>
</feature>
<proteinExistence type="predicted"/>
<feature type="compositionally biased region" description="Polar residues" evidence="1">
    <location>
        <begin position="13"/>
        <end position="29"/>
    </location>
</feature>
<name>A0A8X6LC69_TRICU</name>
<protein>
    <submittedName>
        <fullName evidence="2">Uncharacterized protein</fullName>
    </submittedName>
</protein>
<feature type="region of interest" description="Disordered" evidence="1">
    <location>
        <begin position="1"/>
        <end position="32"/>
    </location>
</feature>
<comment type="caution">
    <text evidence="2">The sequence shown here is derived from an EMBL/GenBank/DDBJ whole genome shotgun (WGS) entry which is preliminary data.</text>
</comment>
<keyword evidence="3" id="KW-1185">Reference proteome</keyword>
<reference evidence="2" key="1">
    <citation type="submission" date="2020-07" db="EMBL/GenBank/DDBJ databases">
        <title>Multicomponent nature underlies the extraordinary mechanical properties of spider dragline silk.</title>
        <authorList>
            <person name="Kono N."/>
            <person name="Nakamura H."/>
            <person name="Mori M."/>
            <person name="Yoshida Y."/>
            <person name="Ohtoshi R."/>
            <person name="Malay A.D."/>
            <person name="Moran D.A.P."/>
            <person name="Tomita M."/>
            <person name="Numata K."/>
            <person name="Arakawa K."/>
        </authorList>
    </citation>
    <scope>NUCLEOTIDE SEQUENCE</scope>
</reference>
<evidence type="ECO:0000313" key="3">
    <source>
        <dbReference type="Proteomes" id="UP000887116"/>
    </source>
</evidence>
<organism evidence="2 3">
    <name type="scientific">Trichonephila clavata</name>
    <name type="common">Joro spider</name>
    <name type="synonym">Nephila clavata</name>
    <dbReference type="NCBI Taxonomy" id="2740835"/>
    <lineage>
        <taxon>Eukaryota</taxon>
        <taxon>Metazoa</taxon>
        <taxon>Ecdysozoa</taxon>
        <taxon>Arthropoda</taxon>
        <taxon>Chelicerata</taxon>
        <taxon>Arachnida</taxon>
        <taxon>Araneae</taxon>
        <taxon>Araneomorphae</taxon>
        <taxon>Entelegynae</taxon>
        <taxon>Araneoidea</taxon>
        <taxon>Nephilidae</taxon>
        <taxon>Trichonephila</taxon>
    </lineage>
</organism>
<dbReference type="OrthoDB" id="10323418at2759"/>
<evidence type="ECO:0000313" key="2">
    <source>
        <dbReference type="EMBL" id="GFR04345.1"/>
    </source>
</evidence>
<dbReference type="EMBL" id="BMAO01025695">
    <property type="protein sequence ID" value="GFR04345.1"/>
    <property type="molecule type" value="Genomic_DNA"/>
</dbReference>
<dbReference type="Proteomes" id="UP000887116">
    <property type="component" value="Unassembled WGS sequence"/>
</dbReference>
<feature type="region of interest" description="Disordered" evidence="1">
    <location>
        <begin position="52"/>
        <end position="78"/>
    </location>
</feature>